<organism evidence="8 9">
    <name type="scientific">Spinacia oleracea</name>
    <name type="common">Spinach</name>
    <dbReference type="NCBI Taxonomy" id="3562"/>
    <lineage>
        <taxon>Eukaryota</taxon>
        <taxon>Viridiplantae</taxon>
        <taxon>Streptophyta</taxon>
        <taxon>Embryophyta</taxon>
        <taxon>Tracheophyta</taxon>
        <taxon>Spermatophyta</taxon>
        <taxon>Magnoliopsida</taxon>
        <taxon>eudicotyledons</taxon>
        <taxon>Gunneridae</taxon>
        <taxon>Pentapetalae</taxon>
        <taxon>Caryophyllales</taxon>
        <taxon>Chenopodiaceae</taxon>
        <taxon>Chenopodioideae</taxon>
        <taxon>Anserineae</taxon>
        <taxon>Spinacia</taxon>
    </lineage>
</organism>
<dbReference type="RefSeq" id="XP_021852392.1">
    <property type="nucleotide sequence ID" value="XM_021996700.2"/>
</dbReference>
<reference evidence="8" key="1">
    <citation type="journal article" date="2021" name="Nat. Commun.">
        <title>Genomic analyses provide insights into spinach domestication and the genetic basis of agronomic traits.</title>
        <authorList>
            <person name="Cai X."/>
            <person name="Sun X."/>
            <person name="Xu C."/>
            <person name="Sun H."/>
            <person name="Wang X."/>
            <person name="Ge C."/>
            <person name="Zhang Z."/>
            <person name="Wang Q."/>
            <person name="Fei Z."/>
            <person name="Jiao C."/>
            <person name="Wang Q."/>
        </authorList>
    </citation>
    <scope>NUCLEOTIDE SEQUENCE [LARGE SCALE GENOMIC DNA]</scope>
    <source>
        <strain evidence="8">cv. Varoflay</strain>
    </source>
</reference>
<dbReference type="CDD" id="cd12395">
    <property type="entry name" value="RRM2_RBM34"/>
    <property type="match status" value="1"/>
</dbReference>
<feature type="region of interest" description="Disordered" evidence="6">
    <location>
        <begin position="379"/>
        <end position="530"/>
    </location>
</feature>
<feature type="compositionally biased region" description="Basic residues" evidence="6">
    <location>
        <begin position="521"/>
        <end position="530"/>
    </location>
</feature>
<feature type="compositionally biased region" description="Basic and acidic residues" evidence="6">
    <location>
        <begin position="84"/>
        <end position="105"/>
    </location>
</feature>
<feature type="compositionally biased region" description="Polar residues" evidence="6">
    <location>
        <begin position="40"/>
        <end position="49"/>
    </location>
</feature>
<sequence>MAKKSKEQPKKPPTPKSKKVPATSVNILNQLFGETPDAEPSNSLFSSDNPFRRKPTDSSQTPQIPENPKNDEVANPDVATKKRNKDDISPEEVKKLRKEKLEKNPNLEAVVNGSELNVNLEEKKEKKKRKRDELERDYEVKKYGAAPDEEEEKKEKVGVGKKRKAVDNPADLMVSQEGYDDESKLLRTVFVGNLPLKVKKKALLKEFSVFGEIDSVRIRSVPTVDSKKPKKALVINGKLNESADSVNAYVVFKTEQAAEASLTLNMSMIGGNHIRVDRACPPRKKLKGDDSSATLYNNKRTVFVGNLPFDVKDEELYQLFCGIKQLESGVEAVRVIRDRHTSLGKGIAYVMFKTREDANIVCKKTLRLRDRELRISHVKSITQSTTPTKRKNPFSGDSENSPAKKFSSDSKTRTPAKKGAKTPPQSRYRVTASGDTSYQGLRASKSGESKKQTPVRRFTATTPASVNSGKNSGVKIKQRVDKRPSVAARKAKAIAMQNGGASYKPGNNKRKMDARTPTSSNKRKKVMKSK</sequence>
<evidence type="ECO:0000313" key="8">
    <source>
        <dbReference type="Proteomes" id="UP000813463"/>
    </source>
</evidence>
<gene>
    <name evidence="9" type="primary">LOC110791928</name>
</gene>
<dbReference type="InterPro" id="IPR000504">
    <property type="entry name" value="RRM_dom"/>
</dbReference>
<dbReference type="PROSITE" id="PS50102">
    <property type="entry name" value="RRM"/>
    <property type="match status" value="2"/>
</dbReference>
<dbReference type="SMART" id="SM00360">
    <property type="entry name" value="RRM"/>
    <property type="match status" value="2"/>
</dbReference>
<dbReference type="Pfam" id="PF00076">
    <property type="entry name" value="RRM_1"/>
    <property type="match status" value="1"/>
</dbReference>
<proteinExistence type="inferred from homology"/>
<dbReference type="PANTHER" id="PTHR23236">
    <property type="entry name" value="EUKARYOTIC TRANSLATION INITIATION FACTOR 4B/4H"/>
    <property type="match status" value="1"/>
</dbReference>
<evidence type="ECO:0000256" key="5">
    <source>
        <dbReference type="PROSITE-ProRule" id="PRU00176"/>
    </source>
</evidence>
<protein>
    <recommendedName>
        <fullName evidence="7">RRM domain-containing protein</fullName>
    </recommendedName>
</protein>
<dbReference type="Proteomes" id="UP000813463">
    <property type="component" value="Chromosome 6"/>
</dbReference>
<comment type="similarity">
    <text evidence="2">Belongs to the RRM RBM34 family.</text>
</comment>
<dbReference type="GO" id="GO:0003723">
    <property type="term" value="F:RNA binding"/>
    <property type="evidence" value="ECO:0000318"/>
    <property type="project" value="GO_Central"/>
</dbReference>
<feature type="region of interest" description="Disordered" evidence="6">
    <location>
        <begin position="1"/>
        <end position="134"/>
    </location>
</feature>
<keyword evidence="3 5" id="KW-0694">RNA-binding</keyword>
<comment type="subcellular location">
    <subcellularLocation>
        <location evidence="1">Nucleus</location>
        <location evidence="1">Nucleolus</location>
    </subcellularLocation>
</comment>
<dbReference type="InterPro" id="IPR035979">
    <property type="entry name" value="RBD_domain_sf"/>
</dbReference>
<feature type="domain" description="RRM" evidence="7">
    <location>
        <begin position="300"/>
        <end position="380"/>
    </location>
</feature>
<dbReference type="InterPro" id="IPR034221">
    <property type="entry name" value="RBM34_RRM2"/>
</dbReference>
<evidence type="ECO:0000256" key="3">
    <source>
        <dbReference type="ARBA" id="ARBA00022884"/>
    </source>
</evidence>
<keyword evidence="8" id="KW-1185">Reference proteome</keyword>
<dbReference type="GO" id="GO:0005730">
    <property type="term" value="C:nucleolus"/>
    <property type="evidence" value="ECO:0000318"/>
    <property type="project" value="GO_Central"/>
</dbReference>
<dbReference type="Gene3D" id="3.30.70.330">
    <property type="match status" value="2"/>
</dbReference>
<reference evidence="9" key="2">
    <citation type="submission" date="2025-08" db="UniProtKB">
        <authorList>
            <consortium name="RefSeq"/>
        </authorList>
    </citation>
    <scope>IDENTIFICATION</scope>
    <source>
        <tissue evidence="9">Leaf</tissue>
    </source>
</reference>
<accession>A0A9R0INP6</accession>
<dbReference type="CDD" id="cd12394">
    <property type="entry name" value="RRM1_RBM34"/>
    <property type="match status" value="1"/>
</dbReference>
<feature type="compositionally biased region" description="Polar residues" evidence="6">
    <location>
        <begin position="459"/>
        <end position="471"/>
    </location>
</feature>
<evidence type="ECO:0000313" key="9">
    <source>
        <dbReference type="RefSeq" id="XP_021852392.1"/>
    </source>
</evidence>
<dbReference type="AlphaFoldDB" id="A0A9R0INP6"/>
<dbReference type="SUPFAM" id="SSF54928">
    <property type="entry name" value="RNA-binding domain, RBD"/>
    <property type="match status" value="2"/>
</dbReference>
<dbReference type="GeneID" id="110791928"/>
<dbReference type="InterPro" id="IPR012677">
    <property type="entry name" value="Nucleotide-bd_a/b_plait_sf"/>
</dbReference>
<evidence type="ECO:0000256" key="6">
    <source>
        <dbReference type="SAM" id="MobiDB-lite"/>
    </source>
</evidence>
<name>A0A9R0INP6_SPIOL</name>
<dbReference type="KEGG" id="soe:110791928"/>
<dbReference type="PANTHER" id="PTHR23236:SF25">
    <property type="entry name" value="RNA-BINDING PROTEIN 34"/>
    <property type="match status" value="1"/>
</dbReference>
<feature type="domain" description="RRM" evidence="7">
    <location>
        <begin position="187"/>
        <end position="281"/>
    </location>
</feature>
<keyword evidence="4" id="KW-0539">Nucleus</keyword>
<feature type="compositionally biased region" description="Basic and acidic residues" evidence="6">
    <location>
        <begin position="1"/>
        <end position="10"/>
    </location>
</feature>
<evidence type="ECO:0000256" key="1">
    <source>
        <dbReference type="ARBA" id="ARBA00004604"/>
    </source>
</evidence>
<evidence type="ECO:0000256" key="4">
    <source>
        <dbReference type="ARBA" id="ARBA00023242"/>
    </source>
</evidence>
<dbReference type="OrthoDB" id="442677at2759"/>
<evidence type="ECO:0000256" key="2">
    <source>
        <dbReference type="ARBA" id="ARBA00007077"/>
    </source>
</evidence>
<evidence type="ECO:0000259" key="7">
    <source>
        <dbReference type="PROSITE" id="PS50102"/>
    </source>
</evidence>